<dbReference type="InterPro" id="IPR012337">
    <property type="entry name" value="RNaseH-like_sf"/>
</dbReference>
<dbReference type="PANTHER" id="PTHR47723">
    <property type="entry name" value="OS05G0353850 PROTEIN"/>
    <property type="match status" value="1"/>
</dbReference>
<evidence type="ECO:0000313" key="2">
    <source>
        <dbReference type="EMBL" id="KAL0286149.1"/>
    </source>
</evidence>
<dbReference type="Pfam" id="PF13456">
    <property type="entry name" value="RVT_3"/>
    <property type="match status" value="1"/>
</dbReference>
<dbReference type="CDD" id="cd06222">
    <property type="entry name" value="RNase_H_like"/>
    <property type="match status" value="1"/>
</dbReference>
<dbReference type="PANTHER" id="PTHR47723:SF19">
    <property type="entry name" value="POLYNUCLEOTIDYL TRANSFERASE, RIBONUCLEASE H-LIKE SUPERFAMILY PROTEIN"/>
    <property type="match status" value="1"/>
</dbReference>
<protein>
    <recommendedName>
        <fullName evidence="1">RNase H type-1 domain-containing protein</fullName>
    </recommendedName>
</protein>
<gene>
    <name evidence="2" type="ORF">Sangu_2747100</name>
</gene>
<reference evidence="2" key="2">
    <citation type="journal article" date="2024" name="Plant">
        <title>Genomic evolution and insights into agronomic trait innovations of Sesamum species.</title>
        <authorList>
            <person name="Miao H."/>
            <person name="Wang L."/>
            <person name="Qu L."/>
            <person name="Liu H."/>
            <person name="Sun Y."/>
            <person name="Le M."/>
            <person name="Wang Q."/>
            <person name="Wei S."/>
            <person name="Zheng Y."/>
            <person name="Lin W."/>
            <person name="Duan Y."/>
            <person name="Cao H."/>
            <person name="Xiong S."/>
            <person name="Wang X."/>
            <person name="Wei L."/>
            <person name="Li C."/>
            <person name="Ma Q."/>
            <person name="Ju M."/>
            <person name="Zhao R."/>
            <person name="Li G."/>
            <person name="Mu C."/>
            <person name="Tian Q."/>
            <person name="Mei H."/>
            <person name="Zhang T."/>
            <person name="Gao T."/>
            <person name="Zhang H."/>
        </authorList>
    </citation>
    <scope>NUCLEOTIDE SEQUENCE</scope>
    <source>
        <strain evidence="2">G01</strain>
    </source>
</reference>
<organism evidence="2">
    <name type="scientific">Sesamum angustifolium</name>
    <dbReference type="NCBI Taxonomy" id="2727405"/>
    <lineage>
        <taxon>Eukaryota</taxon>
        <taxon>Viridiplantae</taxon>
        <taxon>Streptophyta</taxon>
        <taxon>Embryophyta</taxon>
        <taxon>Tracheophyta</taxon>
        <taxon>Spermatophyta</taxon>
        <taxon>Magnoliopsida</taxon>
        <taxon>eudicotyledons</taxon>
        <taxon>Gunneridae</taxon>
        <taxon>Pentapetalae</taxon>
        <taxon>asterids</taxon>
        <taxon>lamiids</taxon>
        <taxon>Lamiales</taxon>
        <taxon>Pedaliaceae</taxon>
        <taxon>Sesamum</taxon>
    </lineage>
</organism>
<dbReference type="InterPro" id="IPR036397">
    <property type="entry name" value="RNaseH_sf"/>
</dbReference>
<accession>A0AAW2IVC6</accession>
<dbReference type="Gene3D" id="3.30.420.10">
    <property type="entry name" value="Ribonuclease H-like superfamily/Ribonuclease H"/>
    <property type="match status" value="1"/>
</dbReference>
<evidence type="ECO:0000259" key="1">
    <source>
        <dbReference type="Pfam" id="PF13456"/>
    </source>
</evidence>
<feature type="domain" description="RNase H type-1" evidence="1">
    <location>
        <begin position="31"/>
        <end position="148"/>
    </location>
</feature>
<reference evidence="2" key="1">
    <citation type="submission" date="2020-06" db="EMBL/GenBank/DDBJ databases">
        <authorList>
            <person name="Li T."/>
            <person name="Hu X."/>
            <person name="Zhang T."/>
            <person name="Song X."/>
            <person name="Zhang H."/>
            <person name="Dai N."/>
            <person name="Sheng W."/>
            <person name="Hou X."/>
            <person name="Wei L."/>
        </authorList>
    </citation>
    <scope>NUCLEOTIDE SEQUENCE</scope>
    <source>
        <strain evidence="2">G01</strain>
        <tissue evidence="2">Leaf</tissue>
    </source>
</reference>
<sequence length="153" mass="16977">MGFVFRQTIPRSHSFVRWSTPSSSWFKLNIHGSSLGNPSSAGAVAIIRDSDGHVHLAYQVVLGIETGVIVELTAVCRGLELALAHGLAPLMLEVDAMAVIQLFQSRVSEKWEVQHLILHIVHIQQLLVSDIRHVFKEVNGAADHLARRLLLYN</sequence>
<dbReference type="GO" id="GO:0003676">
    <property type="term" value="F:nucleic acid binding"/>
    <property type="evidence" value="ECO:0007669"/>
    <property type="project" value="InterPro"/>
</dbReference>
<dbReference type="EMBL" id="JACGWK010001553">
    <property type="protein sequence ID" value="KAL0286149.1"/>
    <property type="molecule type" value="Genomic_DNA"/>
</dbReference>
<dbReference type="SUPFAM" id="SSF53098">
    <property type="entry name" value="Ribonuclease H-like"/>
    <property type="match status" value="1"/>
</dbReference>
<name>A0AAW2IVC6_9LAMI</name>
<dbReference type="InterPro" id="IPR044730">
    <property type="entry name" value="RNase_H-like_dom_plant"/>
</dbReference>
<dbReference type="InterPro" id="IPR002156">
    <property type="entry name" value="RNaseH_domain"/>
</dbReference>
<dbReference type="InterPro" id="IPR053151">
    <property type="entry name" value="RNase_H-like"/>
</dbReference>
<dbReference type="GO" id="GO:0004523">
    <property type="term" value="F:RNA-DNA hybrid ribonuclease activity"/>
    <property type="evidence" value="ECO:0007669"/>
    <property type="project" value="InterPro"/>
</dbReference>
<proteinExistence type="predicted"/>
<comment type="caution">
    <text evidence="2">The sequence shown here is derived from an EMBL/GenBank/DDBJ whole genome shotgun (WGS) entry which is preliminary data.</text>
</comment>
<dbReference type="AlphaFoldDB" id="A0AAW2IVC6"/>